<dbReference type="PANTHER" id="PTHR48258:SF3">
    <property type="entry name" value="FK506-BINDING PROTEIN 4-LIKE ISOFORM X1"/>
    <property type="match status" value="1"/>
</dbReference>
<feature type="domain" description="DUF4218" evidence="2">
    <location>
        <begin position="336"/>
        <end position="387"/>
    </location>
</feature>
<dbReference type="Pfam" id="PF13960">
    <property type="entry name" value="DUF4218"/>
    <property type="match status" value="1"/>
</dbReference>
<dbReference type="InterPro" id="IPR004242">
    <property type="entry name" value="Transposase_21"/>
</dbReference>
<dbReference type="InterPro" id="IPR025452">
    <property type="entry name" value="DUF4218"/>
</dbReference>
<organism evidence="3 4">
    <name type="scientific">Prunus avium</name>
    <name type="common">Cherry</name>
    <name type="synonym">Cerasus avium</name>
    <dbReference type="NCBI Taxonomy" id="42229"/>
    <lineage>
        <taxon>Eukaryota</taxon>
        <taxon>Viridiplantae</taxon>
        <taxon>Streptophyta</taxon>
        <taxon>Embryophyta</taxon>
        <taxon>Tracheophyta</taxon>
        <taxon>Spermatophyta</taxon>
        <taxon>Magnoliopsida</taxon>
        <taxon>eudicotyledons</taxon>
        <taxon>Gunneridae</taxon>
        <taxon>Pentapetalae</taxon>
        <taxon>rosids</taxon>
        <taxon>fabids</taxon>
        <taxon>Rosales</taxon>
        <taxon>Rosaceae</taxon>
        <taxon>Amygdaloideae</taxon>
        <taxon>Amygdaleae</taxon>
        <taxon>Prunus</taxon>
    </lineage>
</organism>
<dbReference type="AlphaFoldDB" id="A0A6P5T128"/>
<name>A0A6P5T128_PRUAV</name>
<evidence type="ECO:0000313" key="3">
    <source>
        <dbReference type="Proteomes" id="UP000515124"/>
    </source>
</evidence>
<evidence type="ECO:0000259" key="1">
    <source>
        <dbReference type="Pfam" id="PF13952"/>
    </source>
</evidence>
<protein>
    <submittedName>
        <fullName evidence="4">Uncharacterized protein LOC110761654</fullName>
    </submittedName>
</protein>
<dbReference type="PANTHER" id="PTHR48258">
    <property type="entry name" value="DUF4218 DOMAIN-CONTAINING PROTEIN-RELATED"/>
    <property type="match status" value="1"/>
</dbReference>
<proteinExistence type="predicted"/>
<dbReference type="Pfam" id="PF13952">
    <property type="entry name" value="DUF4216"/>
    <property type="match status" value="1"/>
</dbReference>
<evidence type="ECO:0000313" key="4">
    <source>
        <dbReference type="RefSeq" id="XP_021819878.1"/>
    </source>
</evidence>
<dbReference type="GeneID" id="110761654"/>
<dbReference type="RefSeq" id="XP_021819878.1">
    <property type="nucleotide sequence ID" value="XM_021964186.1"/>
</dbReference>
<dbReference type="Pfam" id="PF02992">
    <property type="entry name" value="Transposase_21"/>
    <property type="match status" value="1"/>
</dbReference>
<dbReference type="InterPro" id="IPR025312">
    <property type="entry name" value="DUF4216"/>
</dbReference>
<dbReference type="KEGG" id="pavi:110761654"/>
<accession>A0A6P5T128</accession>
<dbReference type="Proteomes" id="UP000515124">
    <property type="component" value="Unplaced"/>
</dbReference>
<sequence length="663" mass="76417">MRHPVDSLAWDRINKKWPSFGLDPRNIRFGLCTDGFNPFQDLSSRYSCWPVILVIYNLPPWLCMSKESLMLTLLIPGPKQPGNDIDIYLAPLIDDLKDLWNNGVKVYDAFSKEMFNLKSVLMWTVNDFPAYGNLSGWSTKGRFACPCFDYYCNGYYNTILLIDLQNLLLRHNLDVMDVEKNICESIIGTLLLMKGKSKDGIKSRKDLENMGIRKDLHPKKTGKRFYLSAAPHTLSKKEKETFCWRLANLKLPDGYGSNIGNCISLEDSKIFGLKSHDYHMLMQQLLSVALRGLLPKGPRTAIFRLCAFFNELCQRVVDRNKLEKLEEDIVQTLCMLERYMKVLKGYVMNRARPEGCMAERYLAEECALLCSRYIKQADDIGSRKARNEEFENDLLMEGRPISQGKQIILTNEMLQSAHRQVLFNMDELRHSSRHLLKNETLLQKKHVESFSTWLDAKIRAEKMVHNVSNTLKWLAREPSRYGISYSGFIINGLRFHTKESEKSRQNSGVSLEATTICVSSARDHTPVTGKVAYYGVLREVIVLSYHEFYIALFKCDWASIVNGIKLDDGFTLVNLHEGQSQFERDPFILASQAKQVFYSREDETSSWYVVMKAPPKGFQDLEISDEMESGTSTPFDVLELDYDDDDENEQYVRMDVDGMFFDE</sequence>
<evidence type="ECO:0000259" key="2">
    <source>
        <dbReference type="Pfam" id="PF13960"/>
    </source>
</evidence>
<reference evidence="4" key="1">
    <citation type="submission" date="2025-08" db="UniProtKB">
        <authorList>
            <consortium name="RefSeq"/>
        </authorList>
    </citation>
    <scope>IDENTIFICATION</scope>
</reference>
<gene>
    <name evidence="4" type="primary">LOC110761654</name>
</gene>
<feature type="domain" description="DUF4216" evidence="1">
    <location>
        <begin position="543"/>
        <end position="610"/>
    </location>
</feature>
<keyword evidence="3" id="KW-1185">Reference proteome</keyword>